<accession>A0ABX9V995</accession>
<dbReference type="PROSITE" id="PS00211">
    <property type="entry name" value="ABC_TRANSPORTER_1"/>
    <property type="match status" value="1"/>
</dbReference>
<proteinExistence type="predicted"/>
<dbReference type="PROSITE" id="PS50052">
    <property type="entry name" value="GUANYLATE_KINASE_2"/>
    <property type="match status" value="1"/>
</dbReference>
<evidence type="ECO:0000256" key="1">
    <source>
        <dbReference type="ARBA" id="ARBA00004202"/>
    </source>
</evidence>
<dbReference type="PANTHER" id="PTHR42771">
    <property type="entry name" value="IRON(3+)-HYDROXAMATE IMPORT ATP-BINDING PROTEIN FHUC"/>
    <property type="match status" value="1"/>
</dbReference>
<keyword evidence="6 13" id="KW-0067">ATP-binding</keyword>
<keyword evidence="3" id="KW-1003">Cell membrane</keyword>
<dbReference type="PROSITE" id="PS50893">
    <property type="entry name" value="ABC_TRANSPORTER_2"/>
    <property type="match status" value="1"/>
</dbReference>
<dbReference type="InterPro" id="IPR003593">
    <property type="entry name" value="AAA+_ATPase"/>
</dbReference>
<dbReference type="Proteomes" id="UP000269134">
    <property type="component" value="Unassembled WGS sequence"/>
</dbReference>
<evidence type="ECO:0000256" key="3">
    <source>
        <dbReference type="ARBA" id="ARBA00022475"/>
    </source>
</evidence>
<gene>
    <name evidence="13" type="ORF">EA795_05385</name>
</gene>
<evidence type="ECO:0000256" key="8">
    <source>
        <dbReference type="ARBA" id="ARBA00023065"/>
    </source>
</evidence>
<feature type="region of interest" description="Disordered" evidence="10">
    <location>
        <begin position="261"/>
        <end position="283"/>
    </location>
</feature>
<protein>
    <submittedName>
        <fullName evidence="13">ABC transporter ATP-binding protein</fullName>
    </submittedName>
</protein>
<dbReference type="Gene3D" id="3.40.50.300">
    <property type="entry name" value="P-loop containing nucleotide triphosphate hydrolases"/>
    <property type="match status" value="1"/>
</dbReference>
<dbReference type="SUPFAM" id="SSF52540">
    <property type="entry name" value="P-loop containing nucleoside triphosphate hydrolases"/>
    <property type="match status" value="1"/>
</dbReference>
<keyword evidence="2" id="KW-0813">Transport</keyword>
<keyword evidence="14" id="KW-1185">Reference proteome</keyword>
<sequence length="283" mass="31268">MTALHARNLHFAYQDKVILRDISFSLPKGRLIGIVGPNGSGKSTLLKLLARQLPLQGGQVEVQGQTLSSYSMKSLARQLAFLPQRPVMVEGIRVEQLVQYGRHPHQGWFNQWSDEDARQVARAREAMQLDAIWRRQASSLSGGQAQRAWLGMILAQNTDLILLDEPTSALDIGHQAEVMEAVHRITQEGRTVLIVIHDLGIAARYCDELIALADGQIQAMGPARQVMTKQLVDRLYDTDVDILPAPGDGAPVIVPRRRSLATATSTNTRTAQVPEFVQEDATQ</sequence>
<evidence type="ECO:0000256" key="5">
    <source>
        <dbReference type="ARBA" id="ARBA00022741"/>
    </source>
</evidence>
<comment type="caution">
    <text evidence="13">The sequence shown here is derived from an EMBL/GenBank/DDBJ whole genome shotgun (WGS) entry which is preliminary data.</text>
</comment>
<dbReference type="EMBL" id="RFFL01000003">
    <property type="protein sequence ID" value="RMI02321.1"/>
    <property type="molecule type" value="Genomic_DNA"/>
</dbReference>
<evidence type="ECO:0000259" key="11">
    <source>
        <dbReference type="PROSITE" id="PS50052"/>
    </source>
</evidence>
<name>A0ABX9V995_9GAMM</name>
<evidence type="ECO:0000313" key="14">
    <source>
        <dbReference type="Proteomes" id="UP000269134"/>
    </source>
</evidence>
<keyword evidence="8" id="KW-0406">Ion transport</keyword>
<dbReference type="GO" id="GO:0005524">
    <property type="term" value="F:ATP binding"/>
    <property type="evidence" value="ECO:0007669"/>
    <property type="project" value="UniProtKB-KW"/>
</dbReference>
<reference evidence="13 14" key="1">
    <citation type="submission" date="2018-10" db="EMBL/GenBank/DDBJ databases">
        <title>Pseudomonas sp. GL14 genome.</title>
        <authorList>
            <person name="Peng J."/>
            <person name="Liu Z.-P."/>
        </authorList>
    </citation>
    <scope>NUCLEOTIDE SEQUENCE [LARGE SCALE GENOMIC DNA]</scope>
    <source>
        <strain evidence="13 14">GL14</strain>
    </source>
</reference>
<dbReference type="PANTHER" id="PTHR42771:SF2">
    <property type="entry name" value="IRON(3+)-HYDROXAMATE IMPORT ATP-BINDING PROTEIN FHUC"/>
    <property type="match status" value="1"/>
</dbReference>
<dbReference type="InterPro" id="IPR017871">
    <property type="entry name" value="ABC_transporter-like_CS"/>
</dbReference>
<dbReference type="GeneID" id="84608465"/>
<evidence type="ECO:0000256" key="10">
    <source>
        <dbReference type="SAM" id="MobiDB-lite"/>
    </source>
</evidence>
<dbReference type="InterPro" id="IPR008144">
    <property type="entry name" value="Guanylate_kin-like_dom"/>
</dbReference>
<dbReference type="CDD" id="cd03214">
    <property type="entry name" value="ABC_Iron-Siderophores_B12_Hemin"/>
    <property type="match status" value="1"/>
</dbReference>
<feature type="compositionally biased region" description="Polar residues" evidence="10">
    <location>
        <begin position="261"/>
        <end position="271"/>
    </location>
</feature>
<evidence type="ECO:0000259" key="12">
    <source>
        <dbReference type="PROSITE" id="PS50893"/>
    </source>
</evidence>
<keyword evidence="7" id="KW-0408">Iron</keyword>
<evidence type="ECO:0000256" key="2">
    <source>
        <dbReference type="ARBA" id="ARBA00022448"/>
    </source>
</evidence>
<feature type="domain" description="ABC transporter" evidence="12">
    <location>
        <begin position="4"/>
        <end position="239"/>
    </location>
</feature>
<evidence type="ECO:0000256" key="9">
    <source>
        <dbReference type="ARBA" id="ARBA00023136"/>
    </source>
</evidence>
<dbReference type="InterPro" id="IPR027417">
    <property type="entry name" value="P-loop_NTPase"/>
</dbReference>
<organism evidence="13 14">
    <name type="scientific">Stutzerimonas nitrititolerans</name>
    <dbReference type="NCBI Taxonomy" id="2482751"/>
    <lineage>
        <taxon>Bacteria</taxon>
        <taxon>Pseudomonadati</taxon>
        <taxon>Pseudomonadota</taxon>
        <taxon>Gammaproteobacteria</taxon>
        <taxon>Pseudomonadales</taxon>
        <taxon>Pseudomonadaceae</taxon>
        <taxon>Stutzerimonas</taxon>
    </lineage>
</organism>
<evidence type="ECO:0000256" key="6">
    <source>
        <dbReference type="ARBA" id="ARBA00022840"/>
    </source>
</evidence>
<dbReference type="Pfam" id="PF00005">
    <property type="entry name" value="ABC_tran"/>
    <property type="match status" value="1"/>
</dbReference>
<feature type="domain" description="Guanylate kinase-like" evidence="11">
    <location>
        <begin position="29"/>
        <end position="130"/>
    </location>
</feature>
<dbReference type="SMART" id="SM00382">
    <property type="entry name" value="AAA"/>
    <property type="match status" value="1"/>
</dbReference>
<dbReference type="InterPro" id="IPR003439">
    <property type="entry name" value="ABC_transporter-like_ATP-bd"/>
</dbReference>
<evidence type="ECO:0000313" key="13">
    <source>
        <dbReference type="EMBL" id="RMI02321.1"/>
    </source>
</evidence>
<dbReference type="RefSeq" id="WP_122075989.1">
    <property type="nucleotide sequence ID" value="NZ_DAMACR010000017.1"/>
</dbReference>
<keyword evidence="4" id="KW-0410">Iron transport</keyword>
<dbReference type="InterPro" id="IPR051535">
    <property type="entry name" value="Siderophore_ABC-ATPase"/>
</dbReference>
<evidence type="ECO:0000256" key="7">
    <source>
        <dbReference type="ARBA" id="ARBA00023004"/>
    </source>
</evidence>
<evidence type="ECO:0000256" key="4">
    <source>
        <dbReference type="ARBA" id="ARBA00022496"/>
    </source>
</evidence>
<keyword evidence="5" id="KW-0547">Nucleotide-binding</keyword>
<comment type="subcellular location">
    <subcellularLocation>
        <location evidence="1">Cell membrane</location>
        <topology evidence="1">Peripheral membrane protein</topology>
    </subcellularLocation>
</comment>
<keyword evidence="9" id="KW-0472">Membrane</keyword>